<protein>
    <submittedName>
        <fullName evidence="1">Uncharacterized protein</fullName>
    </submittedName>
</protein>
<evidence type="ECO:0000313" key="2">
    <source>
        <dbReference type="Proteomes" id="UP000516444"/>
    </source>
</evidence>
<dbReference type="OrthoDB" id="2621972at2"/>
<accession>A0A7G1P5G8</accession>
<dbReference type="RefSeq" id="WP_055513865.1">
    <property type="nucleotide sequence ID" value="NZ_AP023440.1"/>
</dbReference>
<evidence type="ECO:0000313" key="1">
    <source>
        <dbReference type="EMBL" id="BCL30242.1"/>
    </source>
</evidence>
<name>A0A7G1P5G8_9ACTN</name>
<dbReference type="EMBL" id="AP023440">
    <property type="protein sequence ID" value="BCL30242.1"/>
    <property type="molecule type" value="Genomic_DNA"/>
</dbReference>
<proteinExistence type="predicted"/>
<dbReference type="Proteomes" id="UP000516444">
    <property type="component" value="Chromosome"/>
</dbReference>
<dbReference type="KEGG" id="sgm:GCM10017557_51010"/>
<dbReference type="AlphaFoldDB" id="A0A7G1P5G8"/>
<gene>
    <name evidence="1" type="ORF">GCM10017557_51010</name>
</gene>
<keyword evidence="2" id="KW-1185">Reference proteome</keyword>
<organism evidence="1 2">
    <name type="scientific">Streptomyces aurantiacus</name>
    <dbReference type="NCBI Taxonomy" id="47760"/>
    <lineage>
        <taxon>Bacteria</taxon>
        <taxon>Bacillati</taxon>
        <taxon>Actinomycetota</taxon>
        <taxon>Actinomycetes</taxon>
        <taxon>Kitasatosporales</taxon>
        <taxon>Streptomycetaceae</taxon>
        <taxon>Streptomyces</taxon>
        <taxon>Streptomyces aurantiacus group</taxon>
    </lineage>
</organism>
<sequence length="121" mass="13379">MAVYVSIRGWIECDPKQLDSLKNIIAEHSDNAYSGGWGFPAQPFNWTSYAFYGGDLQVADVPWLRNQLAEMAALQPGDEDESQVEGLFLVTHEVDGLTEWQIRDGGLYEVPGSEGHAYLGA</sequence>
<reference evidence="1 2" key="1">
    <citation type="journal article" date="2014" name="Int. J. Syst. Evol. Microbiol.">
        <title>Complete genome sequence of Corynebacterium casei LMG S-19264T (=DSM 44701T), isolated from a smear-ripened cheese.</title>
        <authorList>
            <consortium name="US DOE Joint Genome Institute (JGI-PGF)"/>
            <person name="Walter F."/>
            <person name="Albersmeier A."/>
            <person name="Kalinowski J."/>
            <person name="Ruckert C."/>
        </authorList>
    </citation>
    <scope>NUCLEOTIDE SEQUENCE [LARGE SCALE GENOMIC DNA]</scope>
    <source>
        <strain evidence="1 2">JCM 4677</strain>
    </source>
</reference>